<feature type="region of interest" description="Disordered" evidence="12">
    <location>
        <begin position="218"/>
        <end position="240"/>
    </location>
</feature>
<dbReference type="PROSITE" id="PS50920">
    <property type="entry name" value="SOLCAR"/>
    <property type="match status" value="3"/>
</dbReference>
<evidence type="ECO:0008006" key="16">
    <source>
        <dbReference type="Google" id="ProtNLM"/>
    </source>
</evidence>
<feature type="transmembrane region" description="Helical" evidence="13">
    <location>
        <begin position="186"/>
        <end position="204"/>
    </location>
</feature>
<keyword evidence="8" id="KW-0496">Mitochondrion</keyword>
<evidence type="ECO:0000256" key="8">
    <source>
        <dbReference type="ARBA" id="ARBA00023128"/>
    </source>
</evidence>
<dbReference type="InterPro" id="IPR023395">
    <property type="entry name" value="MCP_dom_sf"/>
</dbReference>
<evidence type="ECO:0000313" key="14">
    <source>
        <dbReference type="EMBL" id="QPG93867.1"/>
    </source>
</evidence>
<feature type="transmembrane region" description="Helical" evidence="13">
    <location>
        <begin position="87"/>
        <end position="105"/>
    </location>
</feature>
<dbReference type="AlphaFoldDB" id="A0A7S9KKA0"/>
<reference evidence="14 15" key="1">
    <citation type="journal article" date="2018" name="PLoS Genet.">
        <title>Repeat elements organise 3D genome structure and mediate transcription in the filamentous fungus Epichloe festucae.</title>
        <authorList>
            <person name="Winter D.J."/>
            <person name="Ganley A.R.D."/>
            <person name="Young C.A."/>
            <person name="Liachko I."/>
            <person name="Schardl C.L."/>
            <person name="Dupont P.Y."/>
            <person name="Berry D."/>
            <person name="Ram A."/>
            <person name="Scott B."/>
            <person name="Cox M.P."/>
        </authorList>
    </citation>
    <scope>NUCLEOTIDE SEQUENCE [LARGE SCALE GENOMIC DNA]</scope>
    <source>
        <strain evidence="14 15">Fl1</strain>
    </source>
</reference>
<dbReference type="InterPro" id="IPR018108">
    <property type="entry name" value="MCP_transmembrane"/>
</dbReference>
<dbReference type="SUPFAM" id="SSF103506">
    <property type="entry name" value="Mitochondrial carrier"/>
    <property type="match status" value="1"/>
</dbReference>
<evidence type="ECO:0000256" key="6">
    <source>
        <dbReference type="ARBA" id="ARBA00022792"/>
    </source>
</evidence>
<comment type="similarity">
    <text evidence="2 11">Belongs to the mitochondrial carrier (TC 2.A.29) family.</text>
</comment>
<evidence type="ECO:0000256" key="3">
    <source>
        <dbReference type="ARBA" id="ARBA00022448"/>
    </source>
</evidence>
<evidence type="ECO:0000313" key="15">
    <source>
        <dbReference type="Proteomes" id="UP000594364"/>
    </source>
</evidence>
<feature type="transmembrane region" description="Helical" evidence="13">
    <location>
        <begin position="46"/>
        <end position="67"/>
    </location>
</feature>
<evidence type="ECO:0000256" key="1">
    <source>
        <dbReference type="ARBA" id="ARBA00004225"/>
    </source>
</evidence>
<protein>
    <recommendedName>
        <fullName evidence="16">Mitochondrial carrier protein</fullName>
    </recommendedName>
</protein>
<feature type="repeat" description="Solcar" evidence="10">
    <location>
        <begin position="84"/>
        <end position="167"/>
    </location>
</feature>
<evidence type="ECO:0000256" key="13">
    <source>
        <dbReference type="SAM" id="Phobius"/>
    </source>
</evidence>
<evidence type="ECO:0000256" key="2">
    <source>
        <dbReference type="ARBA" id="ARBA00006375"/>
    </source>
</evidence>
<comment type="subcellular location">
    <subcellularLocation>
        <location evidence="1">Mitochondrion membrane</location>
        <topology evidence="1">Multi-pass membrane protein</topology>
    </subcellularLocation>
</comment>
<evidence type="ECO:0000256" key="11">
    <source>
        <dbReference type="RuleBase" id="RU000488"/>
    </source>
</evidence>
<keyword evidence="15" id="KW-1185">Reference proteome</keyword>
<name>A0A7S9KKA0_EPIFF</name>
<keyword evidence="7 13" id="KW-1133">Transmembrane helix</keyword>
<keyword evidence="6" id="KW-0999">Mitochondrion inner membrane</keyword>
<evidence type="ECO:0000256" key="9">
    <source>
        <dbReference type="ARBA" id="ARBA00023136"/>
    </source>
</evidence>
<dbReference type="PANTHER" id="PTHR45624">
    <property type="entry name" value="MITOCHONDRIAL BASIC AMINO ACIDS TRANSPORTER-RELATED"/>
    <property type="match status" value="1"/>
</dbReference>
<organism evidence="14 15">
    <name type="scientific">Epichloe festucae (strain Fl1)</name>
    <dbReference type="NCBI Taxonomy" id="877507"/>
    <lineage>
        <taxon>Eukaryota</taxon>
        <taxon>Fungi</taxon>
        <taxon>Dikarya</taxon>
        <taxon>Ascomycota</taxon>
        <taxon>Pezizomycotina</taxon>
        <taxon>Sordariomycetes</taxon>
        <taxon>Hypocreomycetidae</taxon>
        <taxon>Hypocreales</taxon>
        <taxon>Clavicipitaceae</taxon>
        <taxon>Epichloe</taxon>
    </lineage>
</organism>
<sequence length="306" mass="33613">MSTDFWAGYFSGAVGILVGNPLDIVKLRLQAGKTATSGAISQRNAALAAGAAAPVLGYGALNALLFVSYNRSESALQNALFPENSLIATWLAGAAGGLATWVISAPTELIKCRAQISISHDSSWRVVRKIWQTEGLRGFYVGGFLTAVRDSVGYGFYFWSYELANKYWPFMTQEESHPMRNEAPKIMLCGGFAGVITWASVFPLDTIKTRLQVQQSDFPSEASHSTRGLRTRNSHGSKRLGSSDIARNLFREGGLTIFFRGLTVCSIRAFIVNAAQWAVYEWLMMEFSQGYKKKDSSNPDRCSVDE</sequence>
<dbReference type="InterPro" id="IPR050567">
    <property type="entry name" value="Mitochondrial_Carrier"/>
</dbReference>
<dbReference type="GO" id="GO:0031966">
    <property type="term" value="C:mitochondrial membrane"/>
    <property type="evidence" value="ECO:0007669"/>
    <property type="project" value="UniProtKB-SubCell"/>
</dbReference>
<dbReference type="GO" id="GO:0022857">
    <property type="term" value="F:transmembrane transporter activity"/>
    <property type="evidence" value="ECO:0007669"/>
    <property type="project" value="TreeGrafter"/>
</dbReference>
<dbReference type="Gene3D" id="1.50.40.10">
    <property type="entry name" value="Mitochondrial carrier domain"/>
    <property type="match status" value="1"/>
</dbReference>
<dbReference type="Proteomes" id="UP000594364">
    <property type="component" value="Chromosome 1"/>
</dbReference>
<keyword evidence="9 10" id="KW-0472">Membrane</keyword>
<feature type="transmembrane region" description="Helical" evidence="13">
    <location>
        <begin position="6"/>
        <end position="25"/>
    </location>
</feature>
<feature type="compositionally biased region" description="Basic residues" evidence="12">
    <location>
        <begin position="227"/>
        <end position="238"/>
    </location>
</feature>
<dbReference type="OrthoDB" id="193856at2759"/>
<evidence type="ECO:0000256" key="12">
    <source>
        <dbReference type="SAM" id="MobiDB-lite"/>
    </source>
</evidence>
<evidence type="ECO:0000256" key="4">
    <source>
        <dbReference type="ARBA" id="ARBA00022692"/>
    </source>
</evidence>
<dbReference type="EMBL" id="CP031385">
    <property type="protein sequence ID" value="QPG93867.1"/>
    <property type="molecule type" value="Genomic_DNA"/>
</dbReference>
<evidence type="ECO:0000256" key="10">
    <source>
        <dbReference type="PROSITE-ProRule" id="PRU00282"/>
    </source>
</evidence>
<accession>A0A7S9KKA0</accession>
<dbReference type="PANTHER" id="PTHR45624:SF10">
    <property type="entry name" value="SLC (SOLUTE CARRIER) HOMOLOG"/>
    <property type="match status" value="1"/>
</dbReference>
<keyword evidence="5" id="KW-0677">Repeat</keyword>
<feature type="repeat" description="Solcar" evidence="10">
    <location>
        <begin position="181"/>
        <end position="286"/>
    </location>
</feature>
<proteinExistence type="inferred from homology"/>
<keyword evidence="4 10" id="KW-0812">Transmembrane</keyword>
<gene>
    <name evidence="14" type="ORF">C2857_003212</name>
</gene>
<evidence type="ECO:0000256" key="5">
    <source>
        <dbReference type="ARBA" id="ARBA00022737"/>
    </source>
</evidence>
<feature type="repeat" description="Solcar" evidence="10">
    <location>
        <begin position="1"/>
        <end position="75"/>
    </location>
</feature>
<evidence type="ECO:0000256" key="7">
    <source>
        <dbReference type="ARBA" id="ARBA00022989"/>
    </source>
</evidence>
<dbReference type="Pfam" id="PF00153">
    <property type="entry name" value="Mito_carr"/>
    <property type="match status" value="3"/>
</dbReference>
<keyword evidence="3 11" id="KW-0813">Transport</keyword>